<feature type="transmembrane region" description="Helical" evidence="1">
    <location>
        <begin position="134"/>
        <end position="152"/>
    </location>
</feature>
<evidence type="ECO:0000256" key="1">
    <source>
        <dbReference type="SAM" id="Phobius"/>
    </source>
</evidence>
<evidence type="ECO:0000313" key="2">
    <source>
        <dbReference type="EMBL" id="RHB33714.1"/>
    </source>
</evidence>
<name>A0A413VJJ5_9BACE</name>
<dbReference type="RefSeq" id="WP_122201909.1">
    <property type="nucleotide sequence ID" value="NZ_CABJFV010000014.1"/>
</dbReference>
<sequence length="582" mass="65981">MKTLSQLYHLIENNPGKAFGITCLFLIAYQLISVFWGFELCDSGFYMTFYDHIFKAPESVEYNFMYYLSGVVGGIFITLFPDAGIFDIRLLGVANNMITVYLVYRLLRRHIHVSAIIIGVLLVIISYVGLPMAFYNDLMTCLLYVLAVFYLFKGLRSNTNLWFIISGIIVALNAFARIPNILDYGIILLIILYKLYYKESARRCAGRCLIFTLSFITGIIGVILLMKILGHYEYFIHNLHELTSAAGDDSGTSSHTLANMIFAQVRIYYLVFKFGAKILLLYAVLLFSLKYVRNALLQLPIRIIAFIVLGILFYKENAVIILCAFSLIGLAGNIFLNNDKAIKMLSWAGLSMILIVPLGSDGGMYNNGSIIYWLGLPMAISFYFSIKNKILPPVLSVQMVRKTLLLTLDIYILICGVKTVTEGVYFDGGPLFEKRFSIRNERTKHVYTSHERAGIINDLLAGIKPYIKEDDCLFAYGSIPAINYMTRTRPFIGCSWPELLSAPLLKQKLNNYKGPLPAILRQKFDSIGKEFGAPDENYLIDCGVEAGTFKSNKKSQVVNEFIEKNNYKIVFENQYFILFLPQ</sequence>
<reference evidence="2 3" key="1">
    <citation type="submission" date="2018-08" db="EMBL/GenBank/DDBJ databases">
        <title>A genome reference for cultivated species of the human gut microbiota.</title>
        <authorList>
            <person name="Zou Y."/>
            <person name="Xue W."/>
            <person name="Luo G."/>
        </authorList>
    </citation>
    <scope>NUCLEOTIDE SEQUENCE [LARGE SCALE GENOMIC DNA]</scope>
    <source>
        <strain evidence="2 3">AM40-30BH</strain>
    </source>
</reference>
<gene>
    <name evidence="2" type="ORF">DW888_15325</name>
</gene>
<keyword evidence="1" id="KW-0472">Membrane</keyword>
<feature type="transmembrane region" description="Helical" evidence="1">
    <location>
        <begin position="159"/>
        <end position="175"/>
    </location>
</feature>
<feature type="transmembrane region" description="Helical" evidence="1">
    <location>
        <begin position="341"/>
        <end position="358"/>
    </location>
</feature>
<feature type="transmembrane region" description="Helical" evidence="1">
    <location>
        <begin position="18"/>
        <end position="41"/>
    </location>
</feature>
<feature type="transmembrane region" description="Helical" evidence="1">
    <location>
        <begin position="209"/>
        <end position="229"/>
    </location>
</feature>
<feature type="transmembrane region" description="Helical" evidence="1">
    <location>
        <begin position="295"/>
        <end position="313"/>
    </location>
</feature>
<organism evidence="2 3">
    <name type="scientific">Bacteroides nordii</name>
    <dbReference type="NCBI Taxonomy" id="291645"/>
    <lineage>
        <taxon>Bacteria</taxon>
        <taxon>Pseudomonadati</taxon>
        <taxon>Bacteroidota</taxon>
        <taxon>Bacteroidia</taxon>
        <taxon>Bacteroidales</taxon>
        <taxon>Bacteroidaceae</taxon>
        <taxon>Bacteroides</taxon>
    </lineage>
</organism>
<keyword evidence="1" id="KW-1133">Transmembrane helix</keyword>
<feature type="transmembrane region" description="Helical" evidence="1">
    <location>
        <begin position="370"/>
        <end position="386"/>
    </location>
</feature>
<comment type="caution">
    <text evidence="2">The sequence shown here is derived from an EMBL/GenBank/DDBJ whole genome shotgun (WGS) entry which is preliminary data.</text>
</comment>
<keyword evidence="1" id="KW-0812">Transmembrane</keyword>
<dbReference type="AlphaFoldDB" id="A0A413VJJ5"/>
<feature type="transmembrane region" description="Helical" evidence="1">
    <location>
        <begin position="111"/>
        <end position="128"/>
    </location>
</feature>
<proteinExistence type="predicted"/>
<dbReference type="Proteomes" id="UP000284379">
    <property type="component" value="Unassembled WGS sequence"/>
</dbReference>
<dbReference type="EMBL" id="QSGO01000014">
    <property type="protein sequence ID" value="RHB33714.1"/>
    <property type="molecule type" value="Genomic_DNA"/>
</dbReference>
<feature type="transmembrane region" description="Helical" evidence="1">
    <location>
        <begin position="181"/>
        <end position="197"/>
    </location>
</feature>
<protein>
    <submittedName>
        <fullName evidence="2">Uncharacterized protein</fullName>
    </submittedName>
</protein>
<feature type="transmembrane region" description="Helical" evidence="1">
    <location>
        <begin position="267"/>
        <end position="288"/>
    </location>
</feature>
<evidence type="ECO:0000313" key="3">
    <source>
        <dbReference type="Proteomes" id="UP000284379"/>
    </source>
</evidence>
<feature type="transmembrane region" description="Helical" evidence="1">
    <location>
        <begin position="62"/>
        <end position="80"/>
    </location>
</feature>
<feature type="transmembrane region" description="Helical" evidence="1">
    <location>
        <begin position="319"/>
        <end position="336"/>
    </location>
</feature>
<accession>A0A413VJJ5</accession>